<dbReference type="EMBL" id="LUUJ01000105">
    <property type="protein sequence ID" value="OAI12896.1"/>
    <property type="molecule type" value="Genomic_DNA"/>
</dbReference>
<dbReference type="InterPro" id="IPR036390">
    <property type="entry name" value="WH_DNA-bd_sf"/>
</dbReference>
<evidence type="ECO:0000256" key="2">
    <source>
        <dbReference type="ARBA" id="ARBA00022741"/>
    </source>
</evidence>
<dbReference type="NCBIfam" id="NF008847">
    <property type="entry name" value="PRK11886.1-2"/>
    <property type="match status" value="1"/>
</dbReference>
<dbReference type="SUPFAM" id="SSF46785">
    <property type="entry name" value="Winged helix' DNA-binding domain"/>
    <property type="match status" value="1"/>
</dbReference>
<comment type="caution">
    <text evidence="8">The sequence shown here is derived from an EMBL/GenBank/DDBJ whole genome shotgun (WGS) entry which is preliminary data.</text>
</comment>
<evidence type="ECO:0000256" key="6">
    <source>
        <dbReference type="HAMAP-Rule" id="MF_00978"/>
    </source>
</evidence>
<keyword evidence="6" id="KW-0804">Transcription</keyword>
<evidence type="ECO:0000313" key="9">
    <source>
        <dbReference type="Proteomes" id="UP000077857"/>
    </source>
</evidence>
<dbReference type="InterPro" id="IPR003142">
    <property type="entry name" value="BPL_C"/>
</dbReference>
<dbReference type="GO" id="GO:0006355">
    <property type="term" value="P:regulation of DNA-templated transcription"/>
    <property type="evidence" value="ECO:0007669"/>
    <property type="project" value="UniProtKB-UniRule"/>
</dbReference>
<evidence type="ECO:0000256" key="5">
    <source>
        <dbReference type="ARBA" id="ARBA00047846"/>
    </source>
</evidence>
<dbReference type="InterPro" id="IPR013196">
    <property type="entry name" value="HTH_11"/>
</dbReference>
<dbReference type="InterPro" id="IPR030855">
    <property type="entry name" value="Bifunct_BirA"/>
</dbReference>
<keyword evidence="3 6" id="KW-0067">ATP-binding</keyword>
<dbReference type="SUPFAM" id="SSF55681">
    <property type="entry name" value="Class II aaRS and biotin synthetases"/>
    <property type="match status" value="1"/>
</dbReference>
<dbReference type="InterPro" id="IPR036388">
    <property type="entry name" value="WH-like_DNA-bd_sf"/>
</dbReference>
<sequence length="342" mass="37030">MSKTVSAAADGVLPLAPKLKQLIGLLGDGRFHSGTELAQSLGISRSAVWKYQQALADAGVELLAVSGKGYRLSHPMQLLQERQIVEHLSNRAAALLGRIEIHDRIHSTNSHLLEIARSSGDSGVVCLAEQQTGGRGRRGRQWVSPFGHNVYLSILWRFQSGPAGLNGLSLAMGVAVVRALRTLGIAEVGLKWPNDIYWRQRKLAGILIEVGGESGGPCHAVMGLGLNVFLPSRQAAAIDQAWVDLQAILADDAHALRNRLTAELLNHLLPALAEFESLTLAHFLDEWRSYDCMLHRPASVFLGEQRFDGEVAGVDAQGLLLLRQANGEIRAFASGEVSLRQS</sequence>
<dbReference type="GO" id="GO:0004077">
    <property type="term" value="F:biotin--[biotin carboxyl-carrier protein] ligase activity"/>
    <property type="evidence" value="ECO:0007669"/>
    <property type="project" value="UniProtKB-UniRule"/>
</dbReference>
<dbReference type="RefSeq" id="WP_064041694.1">
    <property type="nucleotide sequence ID" value="NZ_LUUJ01000105.1"/>
</dbReference>
<feature type="binding site" evidence="6">
    <location>
        <begin position="135"/>
        <end position="137"/>
    </location>
    <ligand>
        <name>biotin</name>
        <dbReference type="ChEBI" id="CHEBI:57586"/>
    </ligand>
</feature>
<dbReference type="Gene3D" id="1.10.10.10">
    <property type="entry name" value="Winged helix-like DNA-binding domain superfamily/Winged helix DNA-binding domain"/>
    <property type="match status" value="1"/>
</dbReference>
<comment type="catalytic activity">
    <reaction evidence="5 6">
        <text>biotin + L-lysyl-[protein] + ATP = N(6)-biotinyl-L-lysyl-[protein] + AMP + diphosphate + H(+)</text>
        <dbReference type="Rhea" id="RHEA:11756"/>
        <dbReference type="Rhea" id="RHEA-COMP:9752"/>
        <dbReference type="Rhea" id="RHEA-COMP:10505"/>
        <dbReference type="ChEBI" id="CHEBI:15378"/>
        <dbReference type="ChEBI" id="CHEBI:29969"/>
        <dbReference type="ChEBI" id="CHEBI:30616"/>
        <dbReference type="ChEBI" id="CHEBI:33019"/>
        <dbReference type="ChEBI" id="CHEBI:57586"/>
        <dbReference type="ChEBI" id="CHEBI:83144"/>
        <dbReference type="ChEBI" id="CHEBI:456215"/>
        <dbReference type="EC" id="6.3.4.15"/>
    </reaction>
</comment>
<comment type="similarity">
    <text evidence="6">Belongs to the biotin--protein ligase family.</text>
</comment>
<keyword evidence="6" id="KW-0805">Transcription regulation</keyword>
<keyword evidence="6" id="KW-0678">Repressor</keyword>
<dbReference type="PANTHER" id="PTHR12835:SF5">
    <property type="entry name" value="BIOTIN--PROTEIN LIGASE"/>
    <property type="match status" value="1"/>
</dbReference>
<dbReference type="InterPro" id="IPR004408">
    <property type="entry name" value="Biotin_CoA_COase_ligase"/>
</dbReference>
<dbReference type="EC" id="6.3.4.15" evidence="6"/>
<dbReference type="InterPro" id="IPR045864">
    <property type="entry name" value="aa-tRNA-synth_II/BPL/LPL"/>
</dbReference>
<dbReference type="Pfam" id="PF02237">
    <property type="entry name" value="BPL_C"/>
    <property type="match status" value="1"/>
</dbReference>
<evidence type="ECO:0000259" key="7">
    <source>
        <dbReference type="PROSITE" id="PS51733"/>
    </source>
</evidence>
<gene>
    <name evidence="6" type="primary">birA</name>
    <name evidence="8" type="ORF">A1507_18365</name>
</gene>
<feature type="binding site" evidence="6">
    <location>
        <position position="131"/>
    </location>
    <ligand>
        <name>biotin</name>
        <dbReference type="ChEBI" id="CHEBI:57586"/>
    </ligand>
</feature>
<comment type="function">
    <text evidence="6">Acts both as a biotin--[acetyl-CoA-carboxylase] ligase and a biotin-operon repressor. In the presence of ATP, BirA activates biotin to form the BirA-biotinyl-5'-adenylate (BirA-bio-5'-AMP or holoBirA) complex. HoloBirA can either transfer the biotinyl moiety to the biotin carboxyl carrier protein (BCCP) subunit of acetyl-CoA carboxylase, or bind to the biotin operator site and inhibit transcription of the operon.</text>
</comment>
<dbReference type="InterPro" id="IPR004143">
    <property type="entry name" value="BPL_LPL_catalytic"/>
</dbReference>
<dbReference type="Pfam" id="PF08279">
    <property type="entry name" value="HTH_11"/>
    <property type="match status" value="1"/>
</dbReference>
<reference evidence="8 9" key="1">
    <citation type="submission" date="2016-03" db="EMBL/GenBank/DDBJ databases">
        <authorList>
            <person name="Ploux O."/>
        </authorList>
    </citation>
    <scope>NUCLEOTIDE SEQUENCE [LARGE SCALE GENOMIC DNA]</scope>
    <source>
        <strain evidence="8 9">R-45378</strain>
    </source>
</reference>
<dbReference type="Pfam" id="PF03099">
    <property type="entry name" value="BPL_LplA_LipB"/>
    <property type="match status" value="1"/>
</dbReference>
<dbReference type="InterPro" id="IPR008988">
    <property type="entry name" value="Transcriptional_repressor_C"/>
</dbReference>
<feature type="binding site" evidence="6">
    <location>
        <position position="202"/>
    </location>
    <ligand>
        <name>biotin</name>
        <dbReference type="ChEBI" id="CHEBI:57586"/>
    </ligand>
</feature>
<dbReference type="OrthoDB" id="9807064at2"/>
<feature type="DNA-binding region" description="H-T-H motif" evidence="6">
    <location>
        <begin position="34"/>
        <end position="53"/>
    </location>
</feature>
<dbReference type="AlphaFoldDB" id="A0A177N4I1"/>
<dbReference type="PANTHER" id="PTHR12835">
    <property type="entry name" value="BIOTIN PROTEIN LIGASE"/>
    <property type="match status" value="1"/>
</dbReference>
<keyword evidence="1 6" id="KW-0436">Ligase</keyword>
<dbReference type="PROSITE" id="PS51733">
    <property type="entry name" value="BPL_LPL_CATALYTIC"/>
    <property type="match status" value="1"/>
</dbReference>
<evidence type="ECO:0000256" key="4">
    <source>
        <dbReference type="ARBA" id="ARBA00023267"/>
    </source>
</evidence>
<dbReference type="GO" id="GO:0003677">
    <property type="term" value="F:DNA binding"/>
    <property type="evidence" value="ECO:0007669"/>
    <property type="project" value="UniProtKB-UniRule"/>
</dbReference>
<dbReference type="CDD" id="cd16442">
    <property type="entry name" value="BPL"/>
    <property type="match status" value="1"/>
</dbReference>
<dbReference type="NCBIfam" id="TIGR00121">
    <property type="entry name" value="birA_ligase"/>
    <property type="match status" value="1"/>
</dbReference>
<organism evidence="8 9">
    <name type="scientific">Methylomonas koyamae</name>
    <dbReference type="NCBI Taxonomy" id="702114"/>
    <lineage>
        <taxon>Bacteria</taxon>
        <taxon>Pseudomonadati</taxon>
        <taxon>Pseudomonadota</taxon>
        <taxon>Gammaproteobacteria</taxon>
        <taxon>Methylococcales</taxon>
        <taxon>Methylococcaceae</taxon>
        <taxon>Methylomonas</taxon>
    </lineage>
</organism>
<keyword evidence="6" id="KW-0238">DNA-binding</keyword>
<evidence type="ECO:0000313" key="8">
    <source>
        <dbReference type="EMBL" id="OAI12896.1"/>
    </source>
</evidence>
<proteinExistence type="inferred from homology"/>
<keyword evidence="2 6" id="KW-0547">Nucleotide-binding</keyword>
<keyword evidence="4 6" id="KW-0092">Biotin</keyword>
<dbReference type="SUPFAM" id="SSF50037">
    <property type="entry name" value="C-terminal domain of transcriptional repressors"/>
    <property type="match status" value="1"/>
</dbReference>
<name>A0A177N4I1_9GAMM</name>
<protein>
    <recommendedName>
        <fullName evidence="6">Bifunctional ligase/repressor BirA</fullName>
    </recommendedName>
    <alternativeName>
        <fullName evidence="6">Biotin operon repressor</fullName>
    </alternativeName>
    <alternativeName>
        <fullName evidence="6">Biotin--[acetyl-CoA-carboxylase] ligase</fullName>
        <ecNumber evidence="6">6.3.4.15</ecNumber>
    </alternativeName>
    <alternativeName>
        <fullName evidence="6">Biotin--protein ligase</fullName>
    </alternativeName>
    <alternativeName>
        <fullName evidence="6">Biotin-[acetyl-CoA carboxylase] synthetase</fullName>
    </alternativeName>
</protein>
<dbReference type="HAMAP" id="MF_00978">
    <property type="entry name" value="Bifunct_BirA"/>
    <property type="match status" value="1"/>
</dbReference>
<dbReference type="GO" id="GO:0005737">
    <property type="term" value="C:cytoplasm"/>
    <property type="evidence" value="ECO:0007669"/>
    <property type="project" value="TreeGrafter"/>
</dbReference>
<accession>A0A177N4I1</accession>
<dbReference type="Gene3D" id="2.30.30.100">
    <property type="match status" value="1"/>
</dbReference>
<feature type="binding site" evidence="6">
    <location>
        <begin position="107"/>
        <end position="109"/>
    </location>
    <ligand>
        <name>biotin</name>
        <dbReference type="ChEBI" id="CHEBI:57586"/>
    </ligand>
</feature>
<evidence type="ECO:0000256" key="3">
    <source>
        <dbReference type="ARBA" id="ARBA00022840"/>
    </source>
</evidence>
<feature type="domain" description="BPL/LPL catalytic" evidence="7">
    <location>
        <begin position="79"/>
        <end position="276"/>
    </location>
</feature>
<dbReference type="GO" id="GO:0005524">
    <property type="term" value="F:ATP binding"/>
    <property type="evidence" value="ECO:0007669"/>
    <property type="project" value="UniProtKB-UniRule"/>
</dbReference>
<evidence type="ECO:0000256" key="1">
    <source>
        <dbReference type="ARBA" id="ARBA00022598"/>
    </source>
</evidence>
<dbReference type="Proteomes" id="UP000077857">
    <property type="component" value="Unassembled WGS sequence"/>
</dbReference>
<dbReference type="Gene3D" id="3.30.930.10">
    <property type="entry name" value="Bira Bifunctional Protein, Domain 2"/>
    <property type="match status" value="1"/>
</dbReference>